<protein>
    <submittedName>
        <fullName evidence="1">Uncharacterized protein</fullName>
    </submittedName>
</protein>
<keyword evidence="2" id="KW-1185">Reference proteome</keyword>
<reference evidence="1 2" key="1">
    <citation type="submission" date="2023-07" db="EMBL/GenBank/DDBJ databases">
        <title>Micromonospora profundi TRM 95458 converts glycerol to a new osmotic compound.</title>
        <authorList>
            <person name="Lu D."/>
        </authorList>
    </citation>
    <scope>NUCLEOTIDE SEQUENCE [LARGE SCALE GENOMIC DNA]</scope>
    <source>
        <strain evidence="1 2">TRM95458</strain>
    </source>
</reference>
<dbReference type="Gene3D" id="1.10.357.10">
    <property type="entry name" value="Tetracycline Repressor, domain 2"/>
    <property type="match status" value="1"/>
</dbReference>
<dbReference type="Proteomes" id="UP001235874">
    <property type="component" value="Chromosome"/>
</dbReference>
<evidence type="ECO:0000313" key="2">
    <source>
        <dbReference type="Proteomes" id="UP001235874"/>
    </source>
</evidence>
<evidence type="ECO:0000313" key="1">
    <source>
        <dbReference type="EMBL" id="WLS47288.1"/>
    </source>
</evidence>
<dbReference type="EMBL" id="CP130472">
    <property type="protein sequence ID" value="WLS47288.1"/>
    <property type="molecule type" value="Genomic_DNA"/>
</dbReference>
<dbReference type="AlphaFoldDB" id="A0AAJ6HZ79"/>
<sequence length="66" mass="6943">MRTVTAALRAKGLDETTATLATESGGTVFRVAYARWVASDADASLADLIAEVATELRAITSSEGRR</sequence>
<dbReference type="RefSeq" id="WP_306273280.1">
    <property type="nucleotide sequence ID" value="NZ_CP130472.1"/>
</dbReference>
<organism evidence="1 2">
    <name type="scientific">Micromonospora profundi</name>
    <dbReference type="NCBI Taxonomy" id="1420889"/>
    <lineage>
        <taxon>Bacteria</taxon>
        <taxon>Bacillati</taxon>
        <taxon>Actinomycetota</taxon>
        <taxon>Actinomycetes</taxon>
        <taxon>Micromonosporales</taxon>
        <taxon>Micromonosporaceae</taxon>
        <taxon>Micromonospora</taxon>
    </lineage>
</organism>
<dbReference type="KEGG" id="mprn:Q3V37_08680"/>
<proteinExistence type="predicted"/>
<name>A0AAJ6HZ79_9ACTN</name>
<accession>A0AAJ6HZ79</accession>
<gene>
    <name evidence="1" type="ORF">Q3V37_08680</name>
</gene>